<reference evidence="1 2" key="1">
    <citation type="journal article" date="2023" name="Int. J. Mol. Sci.">
        <title>Pathogenicity and Genomic Characterization of a Novel Genospecies, Bacillus shihchuchen, of the Bacillus cereus Group Isolated from Chinese Softshell Turtle (Pelodiscus sinensis).</title>
        <authorList>
            <person name="Cheng L.W."/>
            <person name="Byadgi O.V."/>
            <person name="Tsai C.E."/>
            <person name="Wang P.C."/>
            <person name="Chen S.C."/>
        </authorList>
    </citation>
    <scope>NUCLEOTIDE SEQUENCE [LARGE SCALE GENOMIC DNA]</scope>
    <source>
        <strain evidence="1 2">QF108-045</strain>
    </source>
</reference>
<evidence type="ECO:0000313" key="2">
    <source>
        <dbReference type="Proteomes" id="UP001229716"/>
    </source>
</evidence>
<gene>
    <name evidence="1" type="ORF">P6F46_14260</name>
</gene>
<dbReference type="EMBL" id="JASWHZ010000001">
    <property type="protein sequence ID" value="MDL2418124.1"/>
    <property type="molecule type" value="Genomic_DNA"/>
</dbReference>
<evidence type="ECO:0000313" key="1">
    <source>
        <dbReference type="EMBL" id="MDL2418124.1"/>
    </source>
</evidence>
<name>A0ABT7KVD9_9BACI</name>
<dbReference type="Proteomes" id="UP001229716">
    <property type="component" value="Unassembled WGS sequence"/>
</dbReference>
<proteinExistence type="predicted"/>
<organism evidence="1 2">
    <name type="scientific">Bacillus shihchuchen</name>
    <dbReference type="NCBI Taxonomy" id="3036942"/>
    <lineage>
        <taxon>Bacteria</taxon>
        <taxon>Bacillati</taxon>
        <taxon>Bacillota</taxon>
        <taxon>Bacilli</taxon>
        <taxon>Bacillales</taxon>
        <taxon>Bacillaceae</taxon>
        <taxon>Bacillus</taxon>
        <taxon>Bacillus cereus group</taxon>
    </lineage>
</organism>
<accession>A0ABT7KVD9</accession>
<keyword evidence="2" id="KW-1185">Reference proteome</keyword>
<sequence>MKSKEGEVNLIKQALLLLQKEDDPKEALFSICLSETKKKKLCKKTI</sequence>
<protein>
    <submittedName>
        <fullName evidence="1">Uncharacterized protein</fullName>
    </submittedName>
</protein>
<comment type="caution">
    <text evidence="1">The sequence shown here is derived from an EMBL/GenBank/DDBJ whole genome shotgun (WGS) entry which is preliminary data.</text>
</comment>